<evidence type="ECO:0000313" key="9">
    <source>
        <dbReference type="EMBL" id="KAJ6217375.1"/>
    </source>
</evidence>
<dbReference type="InterPro" id="IPR036322">
    <property type="entry name" value="WD40_repeat_dom_sf"/>
</dbReference>
<dbReference type="Proteomes" id="UP001142055">
    <property type="component" value="Chromosome 3"/>
</dbReference>
<sequence length="984" mass="107761">MSSSLQRSLAGGVNGGGGGILNHQSSSNRKKVTLSYVIRSEQERYHRSGVNSLQFDPQFGRLYSAGRDSIIRIWNVYNPKTKVINTPGNGNFNRTTVYGSTRSMSSSSSNSVSDDLYLCSMEHHTDWVNDIVLCCDGRNLISASSDTTVKVWNAHKGICMSTLRTHRDYVKALAYAKDKELVASAGLDRSIYLWDVNTLTQLTTSNNTVTTTSFTGNRDSIYSLAMNQAGTVIVSGSTEKVLRVWDTRTSTKLMKLRGHTDNVRALAISRDGTQCLSAGSDGIIRLWSLGQQRCIATILAHEGGVWALQANESFTIVYSGGRDRNVIATDLRQTSTRTVICEESAPILNLQLMPPDAKRIWVSTTDSCIKCWSLGGVQSSSFELDSSNVQSQFSNRSLSINNDNMQTSSNTAKNLGRNSATIHPQTSNNIVLPSIAMNDKLKTTTTLNANDGSFDESSVRISPINQSPDIIIRGNPSIRTYRVLNDKRFIITKDTDSNVAIYDVLKVCKVKDLGSDVDFEEEVKKRFRNIYVPNWFTVDLKMGMLTIHLEEPDCFAAWVSTREFAGSAGLINCDLDEAHNQSAQPNASFTRHSSNSSNNGPDQKVNLGGLTLQALFEYWSQSYLTLTDSIESLHSLSNGSIGNGHTNHHRNNSFQSYLYYPYPPSHYLPELNHGPINHFFSVPPHTPIIFSETSGGGNSGSSNLGSGSSQRTLLRLRVVDAKIENEDSLLQDTVPMWINDIVVQRKLPMFNKISFFIYPHPSLELKNTRKEHFSAIDMLQIRKVIEHVYVKICSGIFANGGFVVDHSSVNSSTGTSNTTATGLVNGQSTTGSNTTVSNGSLPGGRCVTNVNSSTVNGSHSSCSTVSGESGNHSDHSSASSTCSKENHRKVSPLPNNGTGSIGRSSTNSASQAGMMTTTTTTTATHHDHNQSDDRDGSTASIAEERVELLCQDVLLDPNMDLRTVKHFIWKSSGDLVLHYRPIKI</sequence>
<evidence type="ECO:0000256" key="4">
    <source>
        <dbReference type="ARBA" id="ARBA00022737"/>
    </source>
</evidence>
<dbReference type="EMBL" id="JAPWDV010000003">
    <property type="protein sequence ID" value="KAJ6217375.1"/>
    <property type="molecule type" value="Genomic_DNA"/>
</dbReference>
<keyword evidence="3 7" id="KW-0853">WD repeat</keyword>
<dbReference type="Pfam" id="PF00400">
    <property type="entry name" value="WD40"/>
    <property type="match status" value="6"/>
</dbReference>
<dbReference type="InterPro" id="IPR051246">
    <property type="entry name" value="WDR48"/>
</dbReference>
<dbReference type="Gene3D" id="2.130.10.10">
    <property type="entry name" value="YVTN repeat-like/Quinoprotein amine dehydrogenase"/>
    <property type="match status" value="2"/>
</dbReference>
<dbReference type="SMART" id="SM00320">
    <property type="entry name" value="WD40"/>
    <property type="match status" value="8"/>
</dbReference>
<feature type="repeat" description="WD" evidence="7">
    <location>
        <begin position="256"/>
        <end position="297"/>
    </location>
</feature>
<dbReference type="PANTHER" id="PTHR19862">
    <property type="entry name" value="WD REPEAT-CONTAINING PROTEIN 48"/>
    <property type="match status" value="1"/>
</dbReference>
<comment type="subunit">
    <text evidence="6">Catalytic component of the Usp12-46 deubiquitylase complex consisting of Usp12-46, Wdr20 and Uaf1; regulatory subunit that, together wtih Wdr20, stabilizes Usp12-46. The Usp12-46 deubiquitylase complex associates with arr/arrow; the interaction leads to deubiquitination and stabilization of arr/arrow.</text>
</comment>
<keyword evidence="4" id="KW-0677">Repeat</keyword>
<dbReference type="InterPro" id="IPR015943">
    <property type="entry name" value="WD40/YVTN_repeat-like_dom_sf"/>
</dbReference>
<name>A0A9Q0RKF4_BLOTA</name>
<evidence type="ECO:0000256" key="2">
    <source>
        <dbReference type="ARBA" id="ARBA00021538"/>
    </source>
</evidence>
<dbReference type="PROSITE" id="PS50294">
    <property type="entry name" value="WD_REPEATS_REGION"/>
    <property type="match status" value="5"/>
</dbReference>
<evidence type="ECO:0000256" key="8">
    <source>
        <dbReference type="SAM" id="MobiDB-lite"/>
    </source>
</evidence>
<dbReference type="GO" id="GO:0000724">
    <property type="term" value="P:double-strand break repair via homologous recombination"/>
    <property type="evidence" value="ECO:0007669"/>
    <property type="project" value="TreeGrafter"/>
</dbReference>
<feature type="repeat" description="WD" evidence="7">
    <location>
        <begin position="121"/>
        <end position="162"/>
    </location>
</feature>
<evidence type="ECO:0000256" key="6">
    <source>
        <dbReference type="ARBA" id="ARBA00049682"/>
    </source>
</evidence>
<feature type="compositionally biased region" description="Polar residues" evidence="8">
    <location>
        <begin position="582"/>
        <end position="601"/>
    </location>
</feature>
<dbReference type="PROSITE" id="PS00678">
    <property type="entry name" value="WD_REPEATS_1"/>
    <property type="match status" value="2"/>
</dbReference>
<comment type="caution">
    <text evidence="9">The sequence shown here is derived from an EMBL/GenBank/DDBJ whole genome shotgun (WGS) entry which is preliminary data.</text>
</comment>
<accession>A0A9Q0RKF4</accession>
<organism evidence="9 10">
    <name type="scientific">Blomia tropicalis</name>
    <name type="common">Mite</name>
    <dbReference type="NCBI Taxonomy" id="40697"/>
    <lineage>
        <taxon>Eukaryota</taxon>
        <taxon>Metazoa</taxon>
        <taxon>Ecdysozoa</taxon>
        <taxon>Arthropoda</taxon>
        <taxon>Chelicerata</taxon>
        <taxon>Arachnida</taxon>
        <taxon>Acari</taxon>
        <taxon>Acariformes</taxon>
        <taxon>Sarcoptiformes</taxon>
        <taxon>Astigmata</taxon>
        <taxon>Glycyphagoidea</taxon>
        <taxon>Echimyopodidae</taxon>
        <taxon>Blomia</taxon>
    </lineage>
</organism>
<feature type="region of interest" description="Disordered" evidence="8">
    <location>
        <begin position="582"/>
        <end position="604"/>
    </location>
</feature>
<protein>
    <recommendedName>
        <fullName evidence="2">WD repeat-containing protein 48 homolog</fullName>
    </recommendedName>
</protein>
<gene>
    <name evidence="9" type="ORF">RDWZM_008532</name>
</gene>
<comment type="similarity">
    <text evidence="1">Belongs to the WD repeat WDR48 family.</text>
</comment>
<feature type="compositionally biased region" description="Polar residues" evidence="8">
    <location>
        <begin position="893"/>
        <end position="913"/>
    </location>
</feature>
<dbReference type="Pfam" id="PF11816">
    <property type="entry name" value="DUF3337"/>
    <property type="match status" value="2"/>
</dbReference>
<dbReference type="InterPro" id="IPR020472">
    <property type="entry name" value="WD40_PAC1"/>
</dbReference>
<dbReference type="PRINTS" id="PR00320">
    <property type="entry name" value="GPROTEINBRPT"/>
</dbReference>
<feature type="region of interest" description="Disordered" evidence="8">
    <location>
        <begin position="399"/>
        <end position="424"/>
    </location>
</feature>
<dbReference type="PROSITE" id="PS50082">
    <property type="entry name" value="WD_REPEATS_2"/>
    <property type="match status" value="5"/>
</dbReference>
<evidence type="ECO:0000256" key="5">
    <source>
        <dbReference type="ARBA" id="ARBA00049607"/>
    </source>
</evidence>
<dbReference type="GO" id="GO:0043130">
    <property type="term" value="F:ubiquitin binding"/>
    <property type="evidence" value="ECO:0007669"/>
    <property type="project" value="TreeGrafter"/>
</dbReference>
<dbReference type="PANTHER" id="PTHR19862:SF14">
    <property type="entry name" value="WD REPEAT-CONTAINING PROTEIN 48"/>
    <property type="match status" value="1"/>
</dbReference>
<dbReference type="CDD" id="cd00200">
    <property type="entry name" value="WD40"/>
    <property type="match status" value="1"/>
</dbReference>
<proteinExistence type="inferred from homology"/>
<evidence type="ECO:0000256" key="1">
    <source>
        <dbReference type="ARBA" id="ARBA00006917"/>
    </source>
</evidence>
<dbReference type="InterPro" id="IPR001680">
    <property type="entry name" value="WD40_rpt"/>
</dbReference>
<feature type="repeat" description="WD" evidence="7">
    <location>
        <begin position="163"/>
        <end position="204"/>
    </location>
</feature>
<dbReference type="AlphaFoldDB" id="A0A9Q0RKF4"/>
<feature type="region of interest" description="Disordered" evidence="8">
    <location>
        <begin position="809"/>
        <end position="913"/>
    </location>
</feature>
<feature type="compositionally biased region" description="Low complexity" evidence="8">
    <location>
        <begin position="809"/>
        <end position="840"/>
    </location>
</feature>
<dbReference type="OMA" id="IRHYHIL"/>
<evidence type="ECO:0000256" key="3">
    <source>
        <dbReference type="ARBA" id="ARBA00022574"/>
    </source>
</evidence>
<comment type="function">
    <text evidence="5">Regulatory component of the Usp12-46 deubiquitylase complex. activates deubiquitination by increasing the catalytic turnover without increasing the affinity of deubiquitinating enzymes for the substrate. The complex deubiquitylates the wg/wingless-signaling receptor arr/arrow, which stabilizes the receptor and increases its concentration at the cell surface; this enhances the sensitivity of cells to wg/wingless-signal stimulation. This increases the amplitude and spatial range of the signaling response to the wg/wingless morphogen gradient, facilitating the precise concentration-dependent regulation of its target genes. Together with Wdr20 and Usp12-46 required for wg/wingless-mediated signaling in the wing imaginal disc and for wg/wingless-dependent regulation of intestinal stem cell proliferation.</text>
</comment>
<evidence type="ECO:0000256" key="7">
    <source>
        <dbReference type="PROSITE-ProRule" id="PRU00221"/>
    </source>
</evidence>
<feature type="repeat" description="WD" evidence="7">
    <location>
        <begin position="214"/>
        <end position="255"/>
    </location>
</feature>
<reference evidence="9" key="1">
    <citation type="submission" date="2022-12" db="EMBL/GenBank/DDBJ databases">
        <title>Genome assemblies of Blomia tropicalis.</title>
        <authorList>
            <person name="Cui Y."/>
        </authorList>
    </citation>
    <scope>NUCLEOTIDE SEQUENCE</scope>
    <source>
        <tissue evidence="9">Adult mites</tissue>
    </source>
</reference>
<feature type="compositionally biased region" description="Polar residues" evidence="8">
    <location>
        <begin position="848"/>
        <end position="868"/>
    </location>
</feature>
<dbReference type="SUPFAM" id="SSF50978">
    <property type="entry name" value="WD40 repeat-like"/>
    <property type="match status" value="1"/>
</dbReference>
<evidence type="ECO:0000313" key="10">
    <source>
        <dbReference type="Proteomes" id="UP001142055"/>
    </source>
</evidence>
<feature type="repeat" description="WD" evidence="7">
    <location>
        <begin position="43"/>
        <end position="84"/>
    </location>
</feature>
<dbReference type="InterPro" id="IPR019775">
    <property type="entry name" value="WD40_repeat_CS"/>
</dbReference>
<keyword evidence="10" id="KW-1185">Reference proteome</keyword>
<dbReference type="InterPro" id="IPR021772">
    <property type="entry name" value="WDR48/Bun107"/>
</dbReference>